<reference evidence="2" key="1">
    <citation type="submission" date="2018-08" db="EMBL/GenBank/DDBJ databases">
        <title>HSV2 whole genome sequences from clinical isolates.</title>
        <authorList>
            <person name="Roychoudhury P."/>
            <person name="Greninger A.L."/>
            <person name="Jerome K.R."/>
            <person name="Johnston C."/>
            <person name="Wald A."/>
            <person name="Xie H."/>
        </authorList>
    </citation>
    <scope>NUCLEOTIDE SEQUENCE</scope>
    <source>
        <strain evidence="2">2005-35399</strain>
    </source>
</reference>
<feature type="region of interest" description="Disordered" evidence="1">
    <location>
        <begin position="18"/>
        <end position="40"/>
    </location>
</feature>
<organism evidence="2">
    <name type="scientific">Human herpesvirus 2</name>
    <name type="common">HHV-2</name>
    <name type="synonym">Human herpes simplex virus 2</name>
    <dbReference type="NCBI Taxonomy" id="10310"/>
    <lineage>
        <taxon>Viruses</taxon>
        <taxon>Duplodnaviria</taxon>
        <taxon>Heunggongvirae</taxon>
        <taxon>Peploviricota</taxon>
        <taxon>Herviviricetes</taxon>
        <taxon>Herpesvirales</taxon>
        <taxon>Orthoherpesviridae</taxon>
        <taxon>Alphaherpesvirinae</taxon>
        <taxon>Simplexvirus</taxon>
        <taxon>Simplexvirus humanalpha2</taxon>
    </lineage>
</organism>
<accession>A0A481TS18</accession>
<dbReference type="EMBL" id="MH790648">
    <property type="protein sequence ID" value="QBH84080.1"/>
    <property type="molecule type" value="Genomic_DNA"/>
</dbReference>
<sequence>MTQQKCPQQHAGGARALRRLNGSPGTAPATAEHSAGARHAGVGVLNGRAWGRPPDARGGLMRREAWAAGAAARLLARGHVNNDTGVLSAAAGAGRCRPGPAPEPAALLGCGRGLRGLRTLPGSPRPPSCCFSARLSFPLLSLSPPPPPPPLSLSLSLSLRHPPARPPTPRSASPAAVLGSPSSGGGGGGVGTRGGPENGRRGDAGGGSGLPIFCPSILRFSAFHRRRHPPPSFARPPRPGPLPPVFPPSFTTTPPTAPWLFGGWRRWSACCRRLRARGRWVGGWWWGGPAASRRDPAGGARRRSGWGESVVGVFSCPPPPLPPRPPPRPRFCRPRAPVWTPGWAAGGGAVGVAAGRGPGPGLAGPPK</sequence>
<evidence type="ECO:0000256" key="1">
    <source>
        <dbReference type="SAM" id="MobiDB-lite"/>
    </source>
</evidence>
<protein>
    <submittedName>
        <fullName evidence="2">Uncharacterized protein</fullName>
    </submittedName>
</protein>
<feature type="compositionally biased region" description="Gly residues" evidence="1">
    <location>
        <begin position="182"/>
        <end position="197"/>
    </location>
</feature>
<proteinExistence type="predicted"/>
<organismHost>
    <name type="scientific">Homo sapiens</name>
    <name type="common">Human</name>
    <dbReference type="NCBI Taxonomy" id="9606"/>
</organismHost>
<evidence type="ECO:0000313" key="2">
    <source>
        <dbReference type="EMBL" id="QBH84080.1"/>
    </source>
</evidence>
<feature type="region of interest" description="Disordered" evidence="1">
    <location>
        <begin position="144"/>
        <end position="208"/>
    </location>
</feature>
<feature type="compositionally biased region" description="Low complexity" evidence="1">
    <location>
        <begin position="170"/>
        <end position="181"/>
    </location>
</feature>
<feature type="compositionally biased region" description="Low complexity" evidence="1">
    <location>
        <begin position="152"/>
        <end position="161"/>
    </location>
</feature>
<name>A0A481TS18_HHV2</name>